<evidence type="ECO:0000313" key="3">
    <source>
        <dbReference type="Proteomes" id="UP000510721"/>
    </source>
</evidence>
<accession>A0A859QE81</accession>
<comment type="similarity">
    <text evidence="1">Belongs to the UPF0065 (bug) family.</text>
</comment>
<dbReference type="EMBL" id="CP041238">
    <property type="protein sequence ID" value="QLL62972.1"/>
    <property type="molecule type" value="Genomic_DNA"/>
</dbReference>
<dbReference type="Proteomes" id="UP000510721">
    <property type="component" value="Chromosome"/>
</dbReference>
<dbReference type="PANTHER" id="PTHR42928:SF5">
    <property type="entry name" value="BLR1237 PROTEIN"/>
    <property type="match status" value="1"/>
</dbReference>
<reference evidence="2 3" key="1">
    <citation type="submission" date="2019-06" db="EMBL/GenBank/DDBJ databases">
        <title>Complete genome sequence of Ensifer mexicanus ITTG R7 isolated from nodules of Acacia angustissima (Mill.) Kuntze.</title>
        <authorList>
            <person name="Rincon-Rosales R."/>
            <person name="Rogel M.A."/>
            <person name="Guerrero G."/>
            <person name="Rincon-Molina C.I."/>
            <person name="Lopez-Lopez A."/>
            <person name="Martinez-Romero E."/>
        </authorList>
    </citation>
    <scope>NUCLEOTIDE SEQUENCE [LARGE SCALE GENOMIC DNA]</scope>
    <source>
        <strain evidence="2 3">ITTG R7</strain>
    </source>
</reference>
<dbReference type="PANTHER" id="PTHR42928">
    <property type="entry name" value="TRICARBOXYLATE-BINDING PROTEIN"/>
    <property type="match status" value="1"/>
</dbReference>
<evidence type="ECO:0000313" key="2">
    <source>
        <dbReference type="EMBL" id="QLL62972.1"/>
    </source>
</evidence>
<dbReference type="PIRSF" id="PIRSF017082">
    <property type="entry name" value="YflP"/>
    <property type="match status" value="1"/>
</dbReference>
<dbReference type="RefSeq" id="WP_180938885.1">
    <property type="nucleotide sequence ID" value="NZ_CP041238.1"/>
</dbReference>
<dbReference type="Gene3D" id="3.40.190.150">
    <property type="entry name" value="Bordetella uptake gene, domain 1"/>
    <property type="match status" value="1"/>
</dbReference>
<dbReference type="Gene3D" id="3.40.190.10">
    <property type="entry name" value="Periplasmic binding protein-like II"/>
    <property type="match status" value="1"/>
</dbReference>
<sequence>MTLKSALVVLLLSGAAAMPALAEYPDHPIAFINPNSAGGGTDVGIRTWAPYVEKCVGNGAAFAVTAMPGATGAVGMSEAAKAPHDGYTMASLNMPQLVTNQIAKQMTFTTDSFDYLGNIVGVRSVIAVRPDSKFKTLADFVAFAKQSGAPINVGLGGLGADDHLGGLRFEEMIGVDFNFIPFGSGADSRNALLGNQVEIAFMSNSEAAQFRDEIRPLAIASVQRDPLYPDTPTFKEQGYDLISGSDHVIGLPKGAPEEVKTKLADCIAKAAADPAFLADAKKRSLSLNIMDAKQTETFVHDQENIFRELWKTNPWISK</sequence>
<organism evidence="2 3">
    <name type="scientific">Sinorhizobium mexicanum</name>
    <dbReference type="NCBI Taxonomy" id="375549"/>
    <lineage>
        <taxon>Bacteria</taxon>
        <taxon>Pseudomonadati</taxon>
        <taxon>Pseudomonadota</taxon>
        <taxon>Alphaproteobacteria</taxon>
        <taxon>Hyphomicrobiales</taxon>
        <taxon>Rhizobiaceae</taxon>
        <taxon>Sinorhizobium/Ensifer group</taxon>
        <taxon>Sinorhizobium</taxon>
    </lineage>
</organism>
<gene>
    <name evidence="2" type="ORF">FKV68_16720</name>
</gene>
<name>A0A859QE81_9HYPH</name>
<dbReference type="KEGG" id="emx:FKV68_16720"/>
<dbReference type="Pfam" id="PF03401">
    <property type="entry name" value="TctC"/>
    <property type="match status" value="1"/>
</dbReference>
<dbReference type="InterPro" id="IPR005064">
    <property type="entry name" value="BUG"/>
</dbReference>
<proteinExistence type="inferred from homology"/>
<dbReference type="SUPFAM" id="SSF53850">
    <property type="entry name" value="Periplasmic binding protein-like II"/>
    <property type="match status" value="1"/>
</dbReference>
<evidence type="ECO:0000256" key="1">
    <source>
        <dbReference type="ARBA" id="ARBA00006987"/>
    </source>
</evidence>
<dbReference type="InterPro" id="IPR042100">
    <property type="entry name" value="Bug_dom1"/>
</dbReference>
<protein>
    <submittedName>
        <fullName evidence="2">Tripartite tricarboxylate transporter substrate binding protein</fullName>
    </submittedName>
</protein>
<dbReference type="AlphaFoldDB" id="A0A859QE81"/>
<dbReference type="CDD" id="cd07012">
    <property type="entry name" value="PBP2_Bug_TTT"/>
    <property type="match status" value="1"/>
</dbReference>
<keyword evidence="3" id="KW-1185">Reference proteome</keyword>